<evidence type="ECO:0000313" key="3">
    <source>
        <dbReference type="Proteomes" id="UP000009046"/>
    </source>
</evidence>
<dbReference type="Gene3D" id="3.40.50.11960">
    <property type="match status" value="1"/>
</dbReference>
<protein>
    <recommendedName>
        <fullName evidence="4">Alpha-and gamma-adaptin-binding protein p34</fullName>
    </recommendedName>
</protein>
<organism>
    <name type="scientific">Pediculus humanus subsp. corporis</name>
    <name type="common">Body louse</name>
    <dbReference type="NCBI Taxonomy" id="121224"/>
    <lineage>
        <taxon>Eukaryota</taxon>
        <taxon>Metazoa</taxon>
        <taxon>Ecdysozoa</taxon>
        <taxon>Arthropoda</taxon>
        <taxon>Hexapoda</taxon>
        <taxon>Insecta</taxon>
        <taxon>Pterygota</taxon>
        <taxon>Neoptera</taxon>
        <taxon>Paraneoptera</taxon>
        <taxon>Psocodea</taxon>
        <taxon>Troctomorpha</taxon>
        <taxon>Phthiraptera</taxon>
        <taxon>Anoplura</taxon>
        <taxon>Pediculidae</taxon>
        <taxon>Pediculus</taxon>
    </lineage>
</organism>
<dbReference type="STRING" id="121224.E0VF03"/>
<dbReference type="PANTHER" id="PTHR14659:SF1">
    <property type="entry name" value="ALPHA- AND GAMMA-ADAPTIN-BINDING PROTEIN P34"/>
    <property type="match status" value="1"/>
</dbReference>
<dbReference type="EMBL" id="DS235100">
    <property type="protein sequence ID" value="EEB11977.1"/>
    <property type="molecule type" value="Genomic_DNA"/>
</dbReference>
<evidence type="ECO:0000313" key="1">
    <source>
        <dbReference type="EMBL" id="EEB11977.1"/>
    </source>
</evidence>
<dbReference type="eggNOG" id="KOG4273">
    <property type="taxonomic scope" value="Eukaryota"/>
</dbReference>
<dbReference type="VEuPathDB" id="VectorBase:PHUM148120"/>
<dbReference type="KEGG" id="phu:Phum_PHUM148120"/>
<evidence type="ECO:0000313" key="2">
    <source>
        <dbReference type="EnsemblMetazoa" id="PHUM148120-PA"/>
    </source>
</evidence>
<proteinExistence type="predicted"/>
<reference evidence="2" key="3">
    <citation type="submission" date="2020-05" db="UniProtKB">
        <authorList>
            <consortium name="EnsemblMetazoa"/>
        </authorList>
    </citation>
    <scope>IDENTIFICATION</scope>
    <source>
        <strain evidence="2">USDA</strain>
    </source>
</reference>
<dbReference type="HOGENOM" id="CLU_056826_2_0_1"/>
<reference evidence="1" key="1">
    <citation type="submission" date="2007-04" db="EMBL/GenBank/DDBJ databases">
        <title>Annotation of Pediculus humanus corporis strain USDA.</title>
        <authorList>
            <person name="Kirkness E."/>
            <person name="Hannick L."/>
            <person name="Hass B."/>
            <person name="Bruggner R."/>
            <person name="Lawson D."/>
            <person name="Bidwell S."/>
            <person name="Joardar V."/>
            <person name="Caler E."/>
            <person name="Walenz B."/>
            <person name="Inman J."/>
            <person name="Schobel S."/>
            <person name="Galinsky K."/>
            <person name="Amedeo P."/>
            <person name="Strausberg R."/>
        </authorList>
    </citation>
    <scope>NUCLEOTIDE SEQUENCE</scope>
    <source>
        <strain evidence="1">USDA</strain>
    </source>
</reference>
<evidence type="ECO:0008006" key="4">
    <source>
        <dbReference type="Google" id="ProtNLM"/>
    </source>
</evidence>
<dbReference type="InParanoid" id="E0VF03"/>
<gene>
    <name evidence="2" type="primary">8239505</name>
    <name evidence="1" type="ORF">Phum_PHUM148120</name>
</gene>
<reference evidence="1" key="2">
    <citation type="submission" date="2007-04" db="EMBL/GenBank/DDBJ databases">
        <title>The genome of the human body louse.</title>
        <authorList>
            <consortium name="The Human Body Louse Genome Consortium"/>
            <person name="Kirkness E."/>
            <person name="Walenz B."/>
            <person name="Hass B."/>
            <person name="Bruggner R."/>
            <person name="Strausberg R."/>
        </authorList>
    </citation>
    <scope>NUCLEOTIDE SEQUENCE</scope>
    <source>
        <strain evidence="1">USDA</strain>
    </source>
</reference>
<keyword evidence="3" id="KW-1185">Reference proteome</keyword>
<dbReference type="PANTHER" id="PTHR14659">
    <property type="entry name" value="ALPHA- AND GAMMA-ADAPTIN-BINDING PROTEIN P34"/>
    <property type="match status" value="1"/>
</dbReference>
<dbReference type="OrthoDB" id="1741717at2759"/>
<dbReference type="Proteomes" id="UP000009046">
    <property type="component" value="Unassembled WGS sequence"/>
</dbReference>
<sequence length="239" mass="27622">MADTPLVLFMSCSNTHPDELIKSVLKVDELPQKIIIEENIYAFSWLIDNKYYSAEVYLCSFPEKKLMSKQFAERVQAVVLHFDSSQKYDPEIKLLVTNNFPNETCTKKDALEWCVNKNFELIELEPIIDDEESELEDDFPEITGIPRIIQALNAHVWPNLVMNSFHQDNNLGREKLELVRSLEEILENDNDFSMLFSQLSDLKERVSSYSGAEKKKAAEEVVKAFWKAMGGDDDEFSDH</sequence>
<dbReference type="EMBL" id="AAZO01001715">
    <property type="status" value="NOT_ANNOTATED_CDS"/>
    <property type="molecule type" value="Genomic_DNA"/>
</dbReference>
<dbReference type="RefSeq" id="XP_002424715.1">
    <property type="nucleotide sequence ID" value="XM_002424670.1"/>
</dbReference>
<dbReference type="AlphaFoldDB" id="E0VF03"/>
<dbReference type="GeneID" id="8239505"/>
<dbReference type="EnsemblMetazoa" id="PHUM148120-RA">
    <property type="protein sequence ID" value="PHUM148120-PA"/>
    <property type="gene ID" value="PHUM148120"/>
</dbReference>
<accession>E0VF03</accession>
<name>E0VF03_PEDHC</name>
<dbReference type="InterPro" id="IPR019341">
    <property type="entry name" value="Alpha/Gamma-adaptin-bd_p34"/>
</dbReference>
<dbReference type="OMA" id="VTAFWKA"/>
<dbReference type="CTD" id="8239505"/>
<dbReference type="Pfam" id="PF10199">
    <property type="entry name" value="Adaptin_binding"/>
    <property type="match status" value="1"/>
</dbReference>